<feature type="domain" description="RRM" evidence="2">
    <location>
        <begin position="9"/>
        <end position="89"/>
    </location>
</feature>
<evidence type="ECO:0000259" key="2">
    <source>
        <dbReference type="PROSITE" id="PS50102"/>
    </source>
</evidence>
<dbReference type="CDD" id="cd00590">
    <property type="entry name" value="RRM_SF"/>
    <property type="match status" value="2"/>
</dbReference>
<dbReference type="EMBL" id="JBGBPQ010000009">
    <property type="protein sequence ID" value="KAL1519502.1"/>
    <property type="molecule type" value="Genomic_DNA"/>
</dbReference>
<gene>
    <name evidence="3" type="ORF">AB1Y20_023019</name>
</gene>
<comment type="caution">
    <text evidence="3">The sequence shown here is derived from an EMBL/GenBank/DDBJ whole genome shotgun (WGS) entry which is preliminary data.</text>
</comment>
<dbReference type="PROSITE" id="PS50102">
    <property type="entry name" value="RRM"/>
    <property type="match status" value="2"/>
</dbReference>
<dbReference type="Gene3D" id="3.30.70.330">
    <property type="match status" value="2"/>
</dbReference>
<proteinExistence type="predicted"/>
<dbReference type="PANTHER" id="PTHR36309:SF1">
    <property type="entry name" value="RNA-BINDING (RRM_RBD_RNP MOTIFS) FAMILY PROTEIN"/>
    <property type="match status" value="1"/>
</dbReference>
<name>A0AB34JFJ7_PRYPA</name>
<feature type="domain" description="RRM" evidence="2">
    <location>
        <begin position="91"/>
        <end position="175"/>
    </location>
</feature>
<dbReference type="InterPro" id="IPR000504">
    <property type="entry name" value="RRM_dom"/>
</dbReference>
<sequence length="258" mass="28979">MAGRQRQRTVLLVGNLPEQLPSLAQETELRRALSRFGPCDECTVLREEDGASRGFALVKMARAAEAKRALDNTLLLGLEPPIKVRWALDTSTLCLRDLGPDVTLEMLREAMQQFGSVVSCQLDMAPPELGGGSRCRGYVEFPRHATAAKVQQLLSHNLFLIGNSPRPVRVEFAVDDAFDDDEGQPATGRGVATPSPHFAEPGSLEFDFALKWRELQLAHEAERHRLAELHRQEREVLRQEQYAIYVEEKRKFDAMNMS</sequence>
<dbReference type="PANTHER" id="PTHR36309">
    <property type="entry name" value="RNA-BINDING (RRM/RBD/RNP MOTIFS) FAMILY PROTEIN"/>
    <property type="match status" value="1"/>
</dbReference>
<dbReference type="InterPro" id="IPR012677">
    <property type="entry name" value="Nucleotide-bd_a/b_plait_sf"/>
</dbReference>
<keyword evidence="1" id="KW-0694">RNA-binding</keyword>
<organism evidence="3 4">
    <name type="scientific">Prymnesium parvum</name>
    <name type="common">Toxic golden alga</name>
    <dbReference type="NCBI Taxonomy" id="97485"/>
    <lineage>
        <taxon>Eukaryota</taxon>
        <taxon>Haptista</taxon>
        <taxon>Haptophyta</taxon>
        <taxon>Prymnesiophyceae</taxon>
        <taxon>Prymnesiales</taxon>
        <taxon>Prymnesiaceae</taxon>
        <taxon>Prymnesium</taxon>
    </lineage>
</organism>
<accession>A0AB34JFJ7</accession>
<dbReference type="Pfam" id="PF00076">
    <property type="entry name" value="RRM_1"/>
    <property type="match status" value="2"/>
</dbReference>
<dbReference type="SUPFAM" id="SSF54928">
    <property type="entry name" value="RNA-binding domain, RBD"/>
    <property type="match status" value="1"/>
</dbReference>
<reference evidence="3 4" key="1">
    <citation type="journal article" date="2024" name="Science">
        <title>Giant polyketide synthase enzymes in the biosynthesis of giant marine polyether toxins.</title>
        <authorList>
            <person name="Fallon T.R."/>
            <person name="Shende V.V."/>
            <person name="Wierzbicki I.H."/>
            <person name="Pendleton A.L."/>
            <person name="Watervoot N.F."/>
            <person name="Auber R.P."/>
            <person name="Gonzalez D.J."/>
            <person name="Wisecaver J.H."/>
            <person name="Moore B.S."/>
        </authorList>
    </citation>
    <scope>NUCLEOTIDE SEQUENCE [LARGE SCALE GENOMIC DNA]</scope>
    <source>
        <strain evidence="3 4">12B1</strain>
    </source>
</reference>
<evidence type="ECO:0000313" key="4">
    <source>
        <dbReference type="Proteomes" id="UP001515480"/>
    </source>
</evidence>
<evidence type="ECO:0000256" key="1">
    <source>
        <dbReference type="PROSITE-ProRule" id="PRU00176"/>
    </source>
</evidence>
<dbReference type="AlphaFoldDB" id="A0AB34JFJ7"/>
<protein>
    <recommendedName>
        <fullName evidence="2">RRM domain-containing protein</fullName>
    </recommendedName>
</protein>
<keyword evidence="4" id="KW-1185">Reference proteome</keyword>
<dbReference type="Proteomes" id="UP001515480">
    <property type="component" value="Unassembled WGS sequence"/>
</dbReference>
<dbReference type="Gene3D" id="6.10.250.1170">
    <property type="match status" value="1"/>
</dbReference>
<dbReference type="InterPro" id="IPR053316">
    <property type="entry name" value="Epigenetic_reg_gene_expr"/>
</dbReference>
<evidence type="ECO:0000313" key="3">
    <source>
        <dbReference type="EMBL" id="KAL1519502.1"/>
    </source>
</evidence>
<dbReference type="InterPro" id="IPR035979">
    <property type="entry name" value="RBD_domain_sf"/>
</dbReference>
<dbReference type="SMART" id="SM00360">
    <property type="entry name" value="RRM"/>
    <property type="match status" value="2"/>
</dbReference>
<dbReference type="GO" id="GO:0003723">
    <property type="term" value="F:RNA binding"/>
    <property type="evidence" value="ECO:0007669"/>
    <property type="project" value="UniProtKB-UniRule"/>
</dbReference>